<dbReference type="RefSeq" id="WP_036802672.1">
    <property type="nucleotide sequence ID" value="NZ_CP051177.1"/>
</dbReference>
<sequence length="257" mass="29691">MKAPPEILAVWNKFHDFPMETLTKAWFYSRSGDKKQRTVALMKEHKAQYGITGNCFDLAIWLLDEFKRDGIEAYPIGNELGTEEAHAALIALDVHGNRYLCDLGDQWLQPVLIESTHEAYTPEKQSGFFPAADIQVMARQGEVEIVYHRPGGKQSRQTYDTTPVAEADFWQAGEFSQNHVYPKPLVEVRLPYKEETAHWEFDNWKSFLSTTEGLHLDQPLATLEEWVDRIGQKTGFDREFLLDSLNFYKQMKKESGR</sequence>
<evidence type="ECO:0000313" key="1">
    <source>
        <dbReference type="EMBL" id="QKX50506.1"/>
    </source>
</evidence>
<accession>A0A7H8Q934</accession>
<evidence type="ECO:0000313" key="2">
    <source>
        <dbReference type="Proteomes" id="UP000509222"/>
    </source>
</evidence>
<protein>
    <submittedName>
        <fullName evidence="1">Uncharacterized protein</fullName>
    </submittedName>
</protein>
<name>A0A7H8Q934_9BACL</name>
<reference evidence="1 2" key="1">
    <citation type="submission" date="2020-04" db="EMBL/GenBank/DDBJ databases">
        <authorList>
            <person name="Pajer P."/>
            <person name="Broz P."/>
        </authorList>
    </citation>
    <scope>NUCLEOTIDE SEQUENCE [LARGE SCALE GENOMIC DNA]</scope>
    <source>
        <strain evidence="2">NRL-ATB46093</strain>
    </source>
</reference>
<dbReference type="InterPro" id="IPR038765">
    <property type="entry name" value="Papain-like_cys_pep_sf"/>
</dbReference>
<dbReference type="Proteomes" id="UP000509222">
    <property type="component" value="Chromosome"/>
</dbReference>
<gene>
    <name evidence="1" type="ORF">HF394_07900</name>
</gene>
<dbReference type="SUPFAM" id="SSF54001">
    <property type="entry name" value="Cysteine proteinases"/>
    <property type="match status" value="1"/>
</dbReference>
<organism evidence="1 2">
    <name type="scientific">Planococcus glaciei</name>
    <dbReference type="NCBI Taxonomy" id="459472"/>
    <lineage>
        <taxon>Bacteria</taxon>
        <taxon>Bacillati</taxon>
        <taxon>Bacillota</taxon>
        <taxon>Bacilli</taxon>
        <taxon>Bacillales</taxon>
        <taxon>Caryophanaceae</taxon>
        <taxon>Planococcus</taxon>
    </lineage>
</organism>
<dbReference type="EMBL" id="CP051177">
    <property type="protein sequence ID" value="QKX50506.1"/>
    <property type="molecule type" value="Genomic_DNA"/>
</dbReference>
<reference evidence="2" key="2">
    <citation type="submission" date="2020-06" db="EMBL/GenBank/DDBJ databases">
        <title>Isolation of Planomicrobium glaciei.</title>
        <authorList>
            <person name="Malisova L."/>
            <person name="Safrankova R."/>
            <person name="Jakubu V."/>
            <person name="Spanelova P."/>
        </authorList>
    </citation>
    <scope>NUCLEOTIDE SEQUENCE [LARGE SCALE GENOMIC DNA]</scope>
    <source>
        <strain evidence="2">NRL-ATB46093</strain>
    </source>
</reference>
<dbReference type="AlphaFoldDB" id="A0A7H8Q934"/>
<keyword evidence="2" id="KW-1185">Reference proteome</keyword>
<proteinExistence type="predicted"/>